<dbReference type="Pfam" id="PF15880">
    <property type="entry name" value="NDUFV3"/>
    <property type="match status" value="1"/>
</dbReference>
<accession>A0A6J1P232</accession>
<dbReference type="RefSeq" id="XP_023951423.1">
    <property type="nucleotide sequence ID" value="XM_024095655.2"/>
</dbReference>
<gene>
    <name evidence="2" type="primary">LOC112055511</name>
</gene>
<dbReference type="GO" id="GO:0045271">
    <property type="term" value="C:respiratory chain complex I"/>
    <property type="evidence" value="ECO:0007669"/>
    <property type="project" value="InterPro"/>
</dbReference>
<evidence type="ECO:0000313" key="1">
    <source>
        <dbReference type="Proteomes" id="UP001652582"/>
    </source>
</evidence>
<organism evidence="1 2">
    <name type="scientific">Bicyclus anynana</name>
    <name type="common">Squinting bush brown butterfly</name>
    <dbReference type="NCBI Taxonomy" id="110368"/>
    <lineage>
        <taxon>Eukaryota</taxon>
        <taxon>Metazoa</taxon>
        <taxon>Ecdysozoa</taxon>
        <taxon>Arthropoda</taxon>
        <taxon>Hexapoda</taxon>
        <taxon>Insecta</taxon>
        <taxon>Pterygota</taxon>
        <taxon>Neoptera</taxon>
        <taxon>Endopterygota</taxon>
        <taxon>Lepidoptera</taxon>
        <taxon>Glossata</taxon>
        <taxon>Ditrysia</taxon>
        <taxon>Papilionoidea</taxon>
        <taxon>Nymphalidae</taxon>
        <taxon>Satyrinae</taxon>
        <taxon>Satyrini</taxon>
        <taxon>Mycalesina</taxon>
        <taxon>Bicyclus</taxon>
    </lineage>
</organism>
<sequence>MFAVRRCIATSKAARNRAYKVRGCGRQKSGGFDCGSGGDDKKPPRHLRPECNPSAPTVYDCRKYGHNLPCDSVMPYFETLPYFPTGIFRCTAGEVLGLGANKCGYYKNPEYFSFHHMSFYDIHMLLRCYRQPSPKTGRKK</sequence>
<dbReference type="GO" id="GO:0005739">
    <property type="term" value="C:mitochondrion"/>
    <property type="evidence" value="ECO:0007669"/>
    <property type="project" value="InterPro"/>
</dbReference>
<proteinExistence type="predicted"/>
<dbReference type="Proteomes" id="UP001652582">
    <property type="component" value="Chromosome 1"/>
</dbReference>
<reference evidence="1" key="1">
    <citation type="submission" date="2025-05" db="UniProtKB">
        <authorList>
            <consortium name="RefSeq"/>
        </authorList>
    </citation>
    <scope>NUCLEOTIDE SEQUENCE [LARGE SCALE GENOMIC DNA]</scope>
</reference>
<dbReference type="OrthoDB" id="6161911at2759"/>
<evidence type="ECO:0000313" key="2">
    <source>
        <dbReference type="RefSeq" id="XP_023951423.1"/>
    </source>
</evidence>
<dbReference type="KEGG" id="bany:112055511"/>
<dbReference type="AlphaFoldDB" id="A0A6J1P232"/>
<keyword evidence="1" id="KW-1185">Reference proteome</keyword>
<reference evidence="2" key="2">
    <citation type="submission" date="2025-08" db="UniProtKB">
        <authorList>
            <consortium name="RefSeq"/>
        </authorList>
    </citation>
    <scope>IDENTIFICATION</scope>
</reference>
<dbReference type="InterPro" id="IPR026193">
    <property type="entry name" value="NDUFV3"/>
</dbReference>
<dbReference type="GeneID" id="112055511"/>
<protein>
    <submittedName>
        <fullName evidence="2">Uncharacterized protein LOC112055511</fullName>
    </submittedName>
</protein>
<name>A0A6J1P232_BICAN</name>